<evidence type="ECO:0000256" key="1">
    <source>
        <dbReference type="SAM" id="SignalP"/>
    </source>
</evidence>
<evidence type="ECO:0000313" key="2">
    <source>
        <dbReference type="EMBL" id="KAL3847329.1"/>
    </source>
</evidence>
<gene>
    <name evidence="2" type="ORF">ACJMK2_018244</name>
</gene>
<evidence type="ECO:0000313" key="3">
    <source>
        <dbReference type="Proteomes" id="UP001634394"/>
    </source>
</evidence>
<accession>A0ABD3UCT4</accession>
<proteinExistence type="predicted"/>
<protein>
    <submittedName>
        <fullName evidence="2">Uncharacterized protein</fullName>
    </submittedName>
</protein>
<feature type="chain" id="PRO_5044821572" evidence="1">
    <location>
        <begin position="34"/>
        <end position="216"/>
    </location>
</feature>
<reference evidence="2 3" key="1">
    <citation type="submission" date="2024-11" db="EMBL/GenBank/DDBJ databases">
        <title>Chromosome-level genome assembly of the freshwater bivalve Anodonta woodiana.</title>
        <authorList>
            <person name="Chen X."/>
        </authorList>
    </citation>
    <scope>NUCLEOTIDE SEQUENCE [LARGE SCALE GENOMIC DNA]</scope>
    <source>
        <strain evidence="2">MN2024</strain>
        <tissue evidence="2">Gills</tissue>
    </source>
</reference>
<dbReference type="Proteomes" id="UP001634394">
    <property type="component" value="Unassembled WGS sequence"/>
</dbReference>
<organism evidence="2 3">
    <name type="scientific">Sinanodonta woodiana</name>
    <name type="common">Chinese pond mussel</name>
    <name type="synonym">Anodonta woodiana</name>
    <dbReference type="NCBI Taxonomy" id="1069815"/>
    <lineage>
        <taxon>Eukaryota</taxon>
        <taxon>Metazoa</taxon>
        <taxon>Spiralia</taxon>
        <taxon>Lophotrochozoa</taxon>
        <taxon>Mollusca</taxon>
        <taxon>Bivalvia</taxon>
        <taxon>Autobranchia</taxon>
        <taxon>Heteroconchia</taxon>
        <taxon>Palaeoheterodonta</taxon>
        <taxon>Unionida</taxon>
        <taxon>Unionoidea</taxon>
        <taxon>Unionidae</taxon>
        <taxon>Unioninae</taxon>
        <taxon>Sinanodonta</taxon>
    </lineage>
</organism>
<comment type="caution">
    <text evidence="2">The sequence shown here is derived from an EMBL/GenBank/DDBJ whole genome shotgun (WGS) entry which is preliminary data.</text>
</comment>
<name>A0ABD3UCT4_SINWO</name>
<keyword evidence="3" id="KW-1185">Reference proteome</keyword>
<sequence>MYVLLQELFESTMRTKVLLQPLVLLVLVHGIETQYEAATETTTTEDDVIFTQYQSESKFNTTEYNPPLKNQKSSATGVHQKTAGNSFCRSDHTCGYHEGQAYSFCYVDYSDNWDYCCTGKCDYHEYSYLWCASGNKWQYCGDAGLISIDGTPCHYLHPCGMHQEKGKDSTYWCYVDHRLNWRRCCAPSSKCDYYGYNYKWCYTGYKKETSAYECFI</sequence>
<feature type="signal peptide" evidence="1">
    <location>
        <begin position="1"/>
        <end position="33"/>
    </location>
</feature>
<dbReference type="AlphaFoldDB" id="A0ABD3UCT4"/>
<dbReference type="EMBL" id="JBJQND010000016">
    <property type="protein sequence ID" value="KAL3847329.1"/>
    <property type="molecule type" value="Genomic_DNA"/>
</dbReference>
<keyword evidence="1" id="KW-0732">Signal</keyword>